<protein>
    <submittedName>
        <fullName evidence="2">Uncharacterized protein</fullName>
    </submittedName>
</protein>
<reference evidence="2 3" key="1">
    <citation type="submission" date="2017-10" db="EMBL/GenBank/DDBJ databases">
        <title>Sequencing the genomes of 1000 actinobacteria strains.</title>
        <authorList>
            <person name="Klenk H.-P."/>
        </authorList>
    </citation>
    <scope>NUCLEOTIDE SEQUENCE [LARGE SCALE GENOMIC DNA]</scope>
    <source>
        <strain evidence="2 3">DSM 46092</strain>
    </source>
</reference>
<proteinExistence type="predicted"/>
<keyword evidence="3" id="KW-1185">Reference proteome</keyword>
<name>A0A2A9FCT1_9PSEU</name>
<feature type="region of interest" description="Disordered" evidence="1">
    <location>
        <begin position="38"/>
        <end position="67"/>
    </location>
</feature>
<sequence length="67" mass="6906">MKDGPGHKAGLPYPAFCAYVGGASLAGLRTDTARRASGTWTDDAAPVPGIIPVGDSAHMSSGHQLRW</sequence>
<comment type="caution">
    <text evidence="2">The sequence shown here is derived from an EMBL/GenBank/DDBJ whole genome shotgun (WGS) entry which is preliminary data.</text>
</comment>
<dbReference type="EMBL" id="PDJK01000002">
    <property type="protein sequence ID" value="PFG48300.1"/>
    <property type="molecule type" value="Genomic_DNA"/>
</dbReference>
<dbReference type="Proteomes" id="UP000243542">
    <property type="component" value="Unassembled WGS sequence"/>
</dbReference>
<dbReference type="AlphaFoldDB" id="A0A2A9FCT1"/>
<evidence type="ECO:0000313" key="2">
    <source>
        <dbReference type="EMBL" id="PFG48300.1"/>
    </source>
</evidence>
<gene>
    <name evidence="2" type="ORF">ATK36_3381</name>
</gene>
<evidence type="ECO:0000313" key="3">
    <source>
        <dbReference type="Proteomes" id="UP000243542"/>
    </source>
</evidence>
<organism evidence="2 3">
    <name type="scientific">Amycolatopsis sulphurea</name>
    <dbReference type="NCBI Taxonomy" id="76022"/>
    <lineage>
        <taxon>Bacteria</taxon>
        <taxon>Bacillati</taxon>
        <taxon>Actinomycetota</taxon>
        <taxon>Actinomycetes</taxon>
        <taxon>Pseudonocardiales</taxon>
        <taxon>Pseudonocardiaceae</taxon>
        <taxon>Amycolatopsis</taxon>
    </lineage>
</organism>
<accession>A0A2A9FCT1</accession>
<feature type="compositionally biased region" description="Polar residues" evidence="1">
    <location>
        <begin position="58"/>
        <end position="67"/>
    </location>
</feature>
<evidence type="ECO:0000256" key="1">
    <source>
        <dbReference type="SAM" id="MobiDB-lite"/>
    </source>
</evidence>